<dbReference type="AlphaFoldDB" id="B4DCQ5"/>
<keyword evidence="2" id="KW-0732">Signal</keyword>
<dbReference type="InParanoid" id="B4DCQ5"/>
<keyword evidence="4" id="KW-1185">Reference proteome</keyword>
<evidence type="ECO:0000313" key="4">
    <source>
        <dbReference type="Proteomes" id="UP000005824"/>
    </source>
</evidence>
<gene>
    <name evidence="3" type="ORF">CfE428DRAFT_6696</name>
</gene>
<accession>B4DCQ5</accession>
<proteinExistence type="predicted"/>
<sequence>MPAMRSVLPALLLIASLATAGAVVTNTTKAPNATVPTPTNGIVRLAPDFTFPSIGKNQSLRGVRGQPGRAHHREVAEEPANSRPS</sequence>
<feature type="chain" id="PRO_5002800755" evidence="2">
    <location>
        <begin position="21"/>
        <end position="85"/>
    </location>
</feature>
<dbReference type="EMBL" id="ABVL01000057">
    <property type="protein sequence ID" value="EDY15784.1"/>
    <property type="molecule type" value="Genomic_DNA"/>
</dbReference>
<comment type="caution">
    <text evidence="3">The sequence shown here is derived from an EMBL/GenBank/DDBJ whole genome shotgun (WGS) entry which is preliminary data.</text>
</comment>
<evidence type="ECO:0000313" key="3">
    <source>
        <dbReference type="EMBL" id="EDY15784.1"/>
    </source>
</evidence>
<organism evidence="3 4">
    <name type="scientific">Chthoniobacter flavus Ellin428</name>
    <dbReference type="NCBI Taxonomy" id="497964"/>
    <lineage>
        <taxon>Bacteria</taxon>
        <taxon>Pseudomonadati</taxon>
        <taxon>Verrucomicrobiota</taxon>
        <taxon>Spartobacteria</taxon>
        <taxon>Chthoniobacterales</taxon>
        <taxon>Chthoniobacteraceae</taxon>
        <taxon>Chthoniobacter</taxon>
    </lineage>
</organism>
<reference evidence="3 4" key="1">
    <citation type="journal article" date="2011" name="J. Bacteriol.">
        <title>Genome sequence of Chthoniobacter flavus Ellin428, an aerobic heterotrophic soil bacterium.</title>
        <authorList>
            <person name="Kant R."/>
            <person name="van Passel M.W."/>
            <person name="Palva A."/>
            <person name="Lucas S."/>
            <person name="Lapidus A."/>
            <person name="Glavina Del Rio T."/>
            <person name="Dalin E."/>
            <person name="Tice H."/>
            <person name="Bruce D."/>
            <person name="Goodwin L."/>
            <person name="Pitluck S."/>
            <person name="Larimer F.W."/>
            <person name="Land M.L."/>
            <person name="Hauser L."/>
            <person name="Sangwan P."/>
            <person name="de Vos W.M."/>
            <person name="Janssen P.H."/>
            <person name="Smidt H."/>
        </authorList>
    </citation>
    <scope>NUCLEOTIDE SEQUENCE [LARGE SCALE GENOMIC DNA]</scope>
    <source>
        <strain evidence="3 4">Ellin428</strain>
    </source>
</reference>
<name>B4DCQ5_9BACT</name>
<evidence type="ECO:0000256" key="2">
    <source>
        <dbReference type="SAM" id="SignalP"/>
    </source>
</evidence>
<protein>
    <submittedName>
        <fullName evidence="3">Uncharacterized protein</fullName>
    </submittedName>
</protein>
<dbReference type="STRING" id="497964.CfE428DRAFT_6696"/>
<feature type="region of interest" description="Disordered" evidence="1">
    <location>
        <begin position="54"/>
        <end position="85"/>
    </location>
</feature>
<evidence type="ECO:0000256" key="1">
    <source>
        <dbReference type="SAM" id="MobiDB-lite"/>
    </source>
</evidence>
<dbReference type="Proteomes" id="UP000005824">
    <property type="component" value="Unassembled WGS sequence"/>
</dbReference>
<feature type="signal peptide" evidence="2">
    <location>
        <begin position="1"/>
        <end position="20"/>
    </location>
</feature>